<dbReference type="EMBL" id="MU853332">
    <property type="protein sequence ID" value="KAK4117420.1"/>
    <property type="molecule type" value="Genomic_DNA"/>
</dbReference>
<proteinExistence type="predicted"/>
<feature type="compositionally biased region" description="Basic and acidic residues" evidence="1">
    <location>
        <begin position="136"/>
        <end position="151"/>
    </location>
</feature>
<dbReference type="RefSeq" id="XP_064674990.1">
    <property type="nucleotide sequence ID" value="XM_064809365.1"/>
</dbReference>
<evidence type="ECO:0000313" key="3">
    <source>
        <dbReference type="Proteomes" id="UP001302812"/>
    </source>
</evidence>
<name>A0AAN6TMY3_9PEZI</name>
<evidence type="ECO:0000256" key="1">
    <source>
        <dbReference type="SAM" id="MobiDB-lite"/>
    </source>
</evidence>
<protein>
    <submittedName>
        <fullName evidence="2">Uncharacterized protein</fullName>
    </submittedName>
</protein>
<organism evidence="2 3">
    <name type="scientific">Canariomyces notabilis</name>
    <dbReference type="NCBI Taxonomy" id="2074819"/>
    <lineage>
        <taxon>Eukaryota</taxon>
        <taxon>Fungi</taxon>
        <taxon>Dikarya</taxon>
        <taxon>Ascomycota</taxon>
        <taxon>Pezizomycotina</taxon>
        <taxon>Sordariomycetes</taxon>
        <taxon>Sordariomycetidae</taxon>
        <taxon>Sordariales</taxon>
        <taxon>Chaetomiaceae</taxon>
        <taxon>Canariomyces</taxon>
    </lineage>
</organism>
<feature type="compositionally biased region" description="Basic residues" evidence="1">
    <location>
        <begin position="116"/>
        <end position="135"/>
    </location>
</feature>
<feature type="region of interest" description="Disordered" evidence="1">
    <location>
        <begin position="116"/>
        <end position="175"/>
    </location>
</feature>
<accession>A0AAN6TMY3</accession>
<evidence type="ECO:0000313" key="2">
    <source>
        <dbReference type="EMBL" id="KAK4117420.1"/>
    </source>
</evidence>
<keyword evidence="3" id="KW-1185">Reference proteome</keyword>
<comment type="caution">
    <text evidence="2">The sequence shown here is derived from an EMBL/GenBank/DDBJ whole genome shotgun (WGS) entry which is preliminary data.</text>
</comment>
<sequence length="175" mass="19912">MTRLVPCIKLANVPQNVKLESSVDVYSEPAGRQHCCLLGIQTRDRRCNVRRGNVGVARTEVTAPRQECQRRELFLKEWKGEGDKLRLGAGFAVKLETWACKMVKEWTEVKNFKKEARRRKAGQAGRSRPRRCNPKKRGDGVKLKRRERDDEQGSLFLPGSPGQVGLNLKQGERVS</sequence>
<gene>
    <name evidence="2" type="ORF">N656DRAFT_35820</name>
</gene>
<reference evidence="2" key="2">
    <citation type="submission" date="2023-05" db="EMBL/GenBank/DDBJ databases">
        <authorList>
            <consortium name="Lawrence Berkeley National Laboratory"/>
            <person name="Steindorff A."/>
            <person name="Hensen N."/>
            <person name="Bonometti L."/>
            <person name="Westerberg I."/>
            <person name="Brannstrom I.O."/>
            <person name="Guillou S."/>
            <person name="Cros-Aarteil S."/>
            <person name="Calhoun S."/>
            <person name="Haridas S."/>
            <person name="Kuo A."/>
            <person name="Mondo S."/>
            <person name="Pangilinan J."/>
            <person name="Riley R."/>
            <person name="Labutti K."/>
            <person name="Andreopoulos B."/>
            <person name="Lipzen A."/>
            <person name="Chen C."/>
            <person name="Yanf M."/>
            <person name="Daum C."/>
            <person name="Ng V."/>
            <person name="Clum A."/>
            <person name="Ohm R."/>
            <person name="Martin F."/>
            <person name="Silar P."/>
            <person name="Natvig D."/>
            <person name="Lalanne C."/>
            <person name="Gautier V."/>
            <person name="Ament-Velasquez S.L."/>
            <person name="Kruys A."/>
            <person name="Hutchinson M.I."/>
            <person name="Powell A.J."/>
            <person name="Barry K."/>
            <person name="Miller A.N."/>
            <person name="Grigoriev I.V."/>
            <person name="Debuchy R."/>
            <person name="Gladieux P."/>
            <person name="Thoren M.H."/>
            <person name="Johannesson H."/>
        </authorList>
    </citation>
    <scope>NUCLEOTIDE SEQUENCE</scope>
    <source>
        <strain evidence="2">CBS 508.74</strain>
    </source>
</reference>
<dbReference type="AlphaFoldDB" id="A0AAN6TMY3"/>
<dbReference type="Proteomes" id="UP001302812">
    <property type="component" value="Unassembled WGS sequence"/>
</dbReference>
<reference evidence="2" key="1">
    <citation type="journal article" date="2023" name="Mol. Phylogenet. Evol.">
        <title>Genome-scale phylogeny and comparative genomics of the fungal order Sordariales.</title>
        <authorList>
            <person name="Hensen N."/>
            <person name="Bonometti L."/>
            <person name="Westerberg I."/>
            <person name="Brannstrom I.O."/>
            <person name="Guillou S."/>
            <person name="Cros-Aarteil S."/>
            <person name="Calhoun S."/>
            <person name="Haridas S."/>
            <person name="Kuo A."/>
            <person name="Mondo S."/>
            <person name="Pangilinan J."/>
            <person name="Riley R."/>
            <person name="LaButti K."/>
            <person name="Andreopoulos B."/>
            <person name="Lipzen A."/>
            <person name="Chen C."/>
            <person name="Yan M."/>
            <person name="Daum C."/>
            <person name="Ng V."/>
            <person name="Clum A."/>
            <person name="Steindorff A."/>
            <person name="Ohm R.A."/>
            <person name="Martin F."/>
            <person name="Silar P."/>
            <person name="Natvig D.O."/>
            <person name="Lalanne C."/>
            <person name="Gautier V."/>
            <person name="Ament-Velasquez S.L."/>
            <person name="Kruys A."/>
            <person name="Hutchinson M.I."/>
            <person name="Powell A.J."/>
            <person name="Barry K."/>
            <person name="Miller A.N."/>
            <person name="Grigoriev I.V."/>
            <person name="Debuchy R."/>
            <person name="Gladieux P."/>
            <person name="Hiltunen Thoren M."/>
            <person name="Johannesson H."/>
        </authorList>
    </citation>
    <scope>NUCLEOTIDE SEQUENCE</scope>
    <source>
        <strain evidence="2">CBS 508.74</strain>
    </source>
</reference>
<dbReference type="GeneID" id="89933489"/>